<feature type="transmembrane region" description="Helical" evidence="1">
    <location>
        <begin position="109"/>
        <end position="133"/>
    </location>
</feature>
<organism evidence="2 3">
    <name type="scientific">Scytonema millei VB511283</name>
    <dbReference type="NCBI Taxonomy" id="1245923"/>
    <lineage>
        <taxon>Bacteria</taxon>
        <taxon>Bacillati</taxon>
        <taxon>Cyanobacteriota</taxon>
        <taxon>Cyanophyceae</taxon>
        <taxon>Nostocales</taxon>
        <taxon>Scytonemataceae</taxon>
        <taxon>Scytonema</taxon>
    </lineage>
</organism>
<dbReference type="EMBL" id="JTJC03000001">
    <property type="protein sequence ID" value="NHC33855.1"/>
    <property type="molecule type" value="Genomic_DNA"/>
</dbReference>
<feature type="transmembrane region" description="Helical" evidence="1">
    <location>
        <begin position="192"/>
        <end position="217"/>
    </location>
</feature>
<keyword evidence="1" id="KW-0472">Membrane</keyword>
<keyword evidence="1" id="KW-1133">Transmembrane helix</keyword>
<feature type="transmembrane region" description="Helical" evidence="1">
    <location>
        <begin position="28"/>
        <end position="46"/>
    </location>
</feature>
<evidence type="ECO:0000313" key="2">
    <source>
        <dbReference type="EMBL" id="NHC33855.1"/>
    </source>
</evidence>
<dbReference type="AlphaFoldDB" id="A0A9X5I3D9"/>
<feature type="transmembrane region" description="Helical" evidence="1">
    <location>
        <begin position="268"/>
        <end position="287"/>
    </location>
</feature>
<reference evidence="2 3" key="1">
    <citation type="journal article" date="2015" name="Genome Announc.">
        <title>Draft Genome Sequence of the Terrestrial Cyanobacterium Scytonema millei VB511283, Isolated from Eastern India.</title>
        <authorList>
            <person name="Sen D."/>
            <person name="Chandrababunaidu M.M."/>
            <person name="Singh D."/>
            <person name="Sanghi N."/>
            <person name="Ghorai A."/>
            <person name="Mishra G.P."/>
            <person name="Madduluri M."/>
            <person name="Adhikary S.P."/>
            <person name="Tripathy S."/>
        </authorList>
    </citation>
    <scope>NUCLEOTIDE SEQUENCE [LARGE SCALE GENOMIC DNA]</scope>
    <source>
        <strain evidence="2 3">VB511283</strain>
    </source>
</reference>
<gene>
    <name evidence="2" type="ORF">QH73_0004110</name>
</gene>
<feature type="transmembrane region" description="Helical" evidence="1">
    <location>
        <begin position="52"/>
        <end position="70"/>
    </location>
</feature>
<name>A0A9X5I3D9_9CYAN</name>
<keyword evidence="1" id="KW-0812">Transmembrane</keyword>
<feature type="transmembrane region" description="Helical" evidence="1">
    <location>
        <begin position="224"/>
        <end position="240"/>
    </location>
</feature>
<dbReference type="OrthoDB" id="528851at2"/>
<evidence type="ECO:0000313" key="3">
    <source>
        <dbReference type="Proteomes" id="UP000031532"/>
    </source>
</evidence>
<proteinExistence type="predicted"/>
<sequence>MPPLPQNMDLAIGTTTVTKKKRIIKSSFLIFFAFATAFYSRIFCTLTRAPSVLNFLHFATVGFAVVVALVSSRSRDRKQIAIVRALLIGILTLFGSMLVSALVNNAGLVNVIFNFLILGEPFIFLLAMVAIPVSSATLQQWKKWFVISACINLVLAIAQKFLLSAGLLAAVADSSLRSVDRGQQDATDGVQGVFFMTGAGAYVSAAVSVSFALYIFFYVKSLPLWLRLLGLVGAVYQILLSDTKQVVLTSVLAWMLLGLSQTQNVKKFLMYATCIILALATFVWAAYNLEAFEVYKYWFSRSDVYETSDTGGLAVKMQGIHMVLAHWRSPLNWLFGLGPGHTLGRLGGWSIKEYWSLLSPLGATDPPFYDEIWKFIRGNWIAMTTTLYVPLFSWAGIWGDLGWFGLGTYLYLGFIVWRNLCLDDLSRFLVLTVAVYGFFLTQMEEPGFMLSIAALIGLRWHEKRQLSQMTRKII</sequence>
<dbReference type="Proteomes" id="UP000031532">
    <property type="component" value="Unassembled WGS sequence"/>
</dbReference>
<evidence type="ECO:0000256" key="1">
    <source>
        <dbReference type="SAM" id="Phobius"/>
    </source>
</evidence>
<feature type="transmembrane region" description="Helical" evidence="1">
    <location>
        <begin position="82"/>
        <end position="103"/>
    </location>
</feature>
<dbReference type="RefSeq" id="WP_132866597.1">
    <property type="nucleotide sequence ID" value="NZ_JTJC03000001.1"/>
</dbReference>
<keyword evidence="3" id="KW-1185">Reference proteome</keyword>
<comment type="caution">
    <text evidence="2">The sequence shown here is derived from an EMBL/GenBank/DDBJ whole genome shotgun (WGS) entry which is preliminary data.</text>
</comment>
<accession>A0A9X5I3D9</accession>
<feature type="transmembrane region" description="Helical" evidence="1">
    <location>
        <begin position="145"/>
        <end position="172"/>
    </location>
</feature>
<protein>
    <submittedName>
        <fullName evidence="2">Uncharacterized protein</fullName>
    </submittedName>
</protein>